<evidence type="ECO:0000256" key="12">
    <source>
        <dbReference type="ARBA" id="ARBA00023152"/>
    </source>
</evidence>
<evidence type="ECO:0000256" key="4">
    <source>
        <dbReference type="ARBA" id="ARBA00006936"/>
    </source>
</evidence>
<dbReference type="FunFam" id="3.40.50.11610:FF:000003">
    <property type="entry name" value="2-oxoglutarate dehydrogenase, isoform X4"/>
    <property type="match status" value="1"/>
</dbReference>
<keyword evidence="10" id="KW-0786">Thiamine pyrophosphate</keyword>
<dbReference type="Pfam" id="PF16078">
    <property type="entry name" value="2-oxogl_dehyd_N"/>
    <property type="match status" value="1"/>
</dbReference>
<evidence type="ECO:0000256" key="6">
    <source>
        <dbReference type="ARBA" id="ARBA00022723"/>
    </source>
</evidence>
<dbReference type="PANTHER" id="PTHR23152">
    <property type="entry name" value="2-OXOGLUTARATE DEHYDROGENASE"/>
    <property type="match status" value="1"/>
</dbReference>
<dbReference type="Pfam" id="PF02779">
    <property type="entry name" value="Transket_pyr"/>
    <property type="match status" value="1"/>
</dbReference>
<keyword evidence="6" id="KW-0479">Metal-binding</keyword>
<keyword evidence="11" id="KW-0496">Mitochondrion</keyword>
<reference evidence="19" key="2">
    <citation type="submission" date="2014-03" db="EMBL/GenBank/DDBJ databases">
        <title>The whipworm genome and dual-species transcriptomics of an intimate host-pathogen interaction.</title>
        <authorList>
            <person name="Foth B.J."/>
            <person name="Tsai I.J."/>
            <person name="Reid A.J."/>
            <person name="Bancroft A.J."/>
            <person name="Nichol S."/>
            <person name="Tracey A."/>
            <person name="Holroyd N."/>
            <person name="Cotton J.A."/>
            <person name="Stanley E.J."/>
            <person name="Zarowiecki M."/>
            <person name="Liu J.Z."/>
            <person name="Huckvale T."/>
            <person name="Cooper P.J."/>
            <person name="Grencis R.K."/>
            <person name="Berriman M."/>
        </authorList>
    </citation>
    <scope>NUCLEOTIDE SEQUENCE [LARGE SCALE GENOMIC DNA]</scope>
</reference>
<dbReference type="AlphaFoldDB" id="A0A077YZY7"/>
<dbReference type="Gene3D" id="3.40.50.970">
    <property type="match status" value="1"/>
</dbReference>
<dbReference type="InterPro" id="IPR005475">
    <property type="entry name" value="Transketolase-like_Pyr-bd"/>
</dbReference>
<reference evidence="19" key="1">
    <citation type="submission" date="2014-01" db="EMBL/GenBank/DDBJ databases">
        <authorList>
            <person name="Aslett M."/>
        </authorList>
    </citation>
    <scope>NUCLEOTIDE SEQUENCE</scope>
</reference>
<comment type="similarity">
    <text evidence="4">Belongs to the alpha-ketoglutarate dehydrogenase family.</text>
</comment>
<dbReference type="InterPro" id="IPR032106">
    <property type="entry name" value="2-oxogl_dehyd_N"/>
</dbReference>
<dbReference type="NCBIfam" id="NF008907">
    <property type="entry name" value="PRK12270.1"/>
    <property type="match status" value="1"/>
</dbReference>
<evidence type="ECO:0000256" key="8">
    <source>
        <dbReference type="ARBA" id="ARBA00022946"/>
    </source>
</evidence>
<dbReference type="Pfam" id="PF00676">
    <property type="entry name" value="E1_dh"/>
    <property type="match status" value="1"/>
</dbReference>
<dbReference type="GO" id="GO:0030976">
    <property type="term" value="F:thiamine pyrophosphate binding"/>
    <property type="evidence" value="ECO:0007669"/>
    <property type="project" value="InterPro"/>
</dbReference>
<dbReference type="GO" id="GO:0004591">
    <property type="term" value="F:oxoglutarate dehydrogenase (succinyl-transferring) activity"/>
    <property type="evidence" value="ECO:0007669"/>
    <property type="project" value="UniProtKB-EC"/>
</dbReference>
<dbReference type="GO" id="GO:0006099">
    <property type="term" value="P:tricarboxylic acid cycle"/>
    <property type="evidence" value="ECO:0007669"/>
    <property type="project" value="TreeGrafter"/>
</dbReference>
<dbReference type="GO" id="GO:0046872">
    <property type="term" value="F:metal ion binding"/>
    <property type="evidence" value="ECO:0007669"/>
    <property type="project" value="UniProtKB-KW"/>
</dbReference>
<evidence type="ECO:0000256" key="9">
    <source>
        <dbReference type="ARBA" id="ARBA00023002"/>
    </source>
</evidence>
<protein>
    <recommendedName>
        <fullName evidence="15">2-oxoglutarate dehydrogenase, mitochondrial</fullName>
        <ecNumber evidence="5">1.2.4.2</ecNumber>
    </recommendedName>
    <alternativeName>
        <fullName evidence="16">2-oxoglutarate dehydrogenase complex component E1</fullName>
    </alternativeName>
    <alternativeName>
        <fullName evidence="13">Alpha-ketoglutarate dehydrogenase</fullName>
    </alternativeName>
</protein>
<keyword evidence="8" id="KW-0809">Transit peptide</keyword>
<keyword evidence="20" id="KW-1185">Reference proteome</keyword>
<dbReference type="Gene3D" id="1.10.287.1150">
    <property type="entry name" value="TPP helical domain"/>
    <property type="match status" value="1"/>
</dbReference>
<comment type="catalytic activity">
    <reaction evidence="17">
        <text>N(6)-[(R)-lipoyl]-L-lysyl-[protein] + 2-oxoglutarate + H(+) = N(6)-[(R)-S(8)-succinyldihydrolipoyl]-L-lysyl-[protein] + CO2</text>
        <dbReference type="Rhea" id="RHEA:12188"/>
        <dbReference type="Rhea" id="RHEA-COMP:10474"/>
        <dbReference type="Rhea" id="RHEA-COMP:20092"/>
        <dbReference type="ChEBI" id="CHEBI:15378"/>
        <dbReference type="ChEBI" id="CHEBI:16526"/>
        <dbReference type="ChEBI" id="CHEBI:16810"/>
        <dbReference type="ChEBI" id="CHEBI:83099"/>
        <dbReference type="ChEBI" id="CHEBI:83120"/>
        <dbReference type="EC" id="1.2.4.2"/>
    </reaction>
</comment>
<evidence type="ECO:0000313" key="19">
    <source>
        <dbReference type="EMBL" id="CDW53361.1"/>
    </source>
</evidence>
<evidence type="ECO:0000256" key="1">
    <source>
        <dbReference type="ARBA" id="ARBA00001946"/>
    </source>
</evidence>
<dbReference type="Pfam" id="PF16870">
    <property type="entry name" value="OxoGdeHyase_C"/>
    <property type="match status" value="1"/>
</dbReference>
<feature type="domain" description="Transketolase-like pyrimidine-binding" evidence="18">
    <location>
        <begin position="638"/>
        <end position="851"/>
    </location>
</feature>
<dbReference type="PANTHER" id="PTHR23152:SF4">
    <property type="entry name" value="2-OXOADIPATE DEHYDROGENASE COMPLEX COMPONENT E1"/>
    <property type="match status" value="1"/>
</dbReference>
<evidence type="ECO:0000256" key="17">
    <source>
        <dbReference type="ARBA" id="ARBA00051911"/>
    </source>
</evidence>
<dbReference type="GO" id="GO:0006096">
    <property type="term" value="P:glycolytic process"/>
    <property type="evidence" value="ECO:0007669"/>
    <property type="project" value="UniProtKB-KW"/>
</dbReference>
<dbReference type="GO" id="GO:0045252">
    <property type="term" value="C:oxoglutarate dehydrogenase complex"/>
    <property type="evidence" value="ECO:0007669"/>
    <property type="project" value="TreeGrafter"/>
</dbReference>
<dbReference type="NCBIfam" id="NF006914">
    <property type="entry name" value="PRK09404.1"/>
    <property type="match status" value="1"/>
</dbReference>
<keyword evidence="12" id="KW-0324">Glycolysis</keyword>
<dbReference type="FunFam" id="1.10.287.1150:FF:000002">
    <property type="entry name" value="2-oxoglutarate dehydrogenase E1 component"/>
    <property type="match status" value="1"/>
</dbReference>
<dbReference type="InterPro" id="IPR031717">
    <property type="entry name" value="ODO-1/KGD_C"/>
</dbReference>
<dbReference type="InterPro" id="IPR001017">
    <property type="entry name" value="DH_E1"/>
</dbReference>
<keyword evidence="7" id="KW-0460">Magnesium</keyword>
<dbReference type="InterPro" id="IPR029061">
    <property type="entry name" value="THDP-binding"/>
</dbReference>
<evidence type="ECO:0000256" key="14">
    <source>
        <dbReference type="ARBA" id="ARBA00037426"/>
    </source>
</evidence>
<dbReference type="GO" id="GO:0005759">
    <property type="term" value="C:mitochondrial matrix"/>
    <property type="evidence" value="ECO:0007669"/>
    <property type="project" value="UniProtKB-SubCell"/>
</dbReference>
<evidence type="ECO:0000256" key="10">
    <source>
        <dbReference type="ARBA" id="ARBA00023052"/>
    </source>
</evidence>
<gene>
    <name evidence="19" type="ORF">TTRE_0000162501</name>
</gene>
<comment type="function">
    <text evidence="14">The 2-oxoglutarate dehydrogenase complex catalyzes the overall conversion of 2-oxoglutarate to succinyl-CoA and CO(2). It contains multiple copies of three enzymatic components: 2-oxoglutarate dehydrogenase (E1), dihydrolipoamide succinyltransferase (E2) and lipoamide dehydrogenase (E3).</text>
</comment>
<evidence type="ECO:0000256" key="7">
    <source>
        <dbReference type="ARBA" id="ARBA00022842"/>
    </source>
</evidence>
<evidence type="ECO:0000313" key="20">
    <source>
        <dbReference type="Proteomes" id="UP000030665"/>
    </source>
</evidence>
<dbReference type="SUPFAM" id="SSF52518">
    <property type="entry name" value="Thiamin diphosphate-binding fold (THDP-binding)"/>
    <property type="match status" value="2"/>
</dbReference>
<dbReference type="Proteomes" id="UP000030665">
    <property type="component" value="Unassembled WGS sequence"/>
</dbReference>
<sequence length="1012" mass="115173">MLRYAILSGCKRCLLVYPTPSQSRLSSSLDSTQKNVPTRSVPMSKLAAEPFLNGTSSVYIEEMYESWLQDPNSVHKSWDIYFRGVDSGLEPGDAYTPPPALTPLKQRTSIPSVGHTELSGIQDHLNVQQLIRSYQAKGHSIAELDPLGINSADLDDSTPRELELTTYNFSENDLQREFLLPSSTYIGGERNVLTLKEILQRLKTIYCNHIGVEYTHIANHDQYEWLRMHFETPKIMDLTAEQQKVLFKRLIRSTKFEEFLAKKWPSEKRFGLEGCEVLIPAMKQIIDRASLLGVDTFVIGMPHRGRLNILANVCRQPLLSIFSQFNTLEPADEGSGDVKYHLGVCMERFNQQSQKIIKISVVANPSHLEAVDPVVQGKTRAEQFYRGDDAGEKVMSILLHGDAAFSGQGIVYETFDFSSLPAYTCHGSIHIVVNNQIGFTTDPRFSRSFPYCTDVAKVVNAPIFHVNADDPEAVMHVCSVAAEWRQKFKKDAVIDLVCYRRHGHNELDEPSFTQPLMYAKIHQTKPVLEKYTDRLVQLGIASEEYVKTETEHYRQIMEEAYENAQKELYIRNRDWLDSPWDDFFKKRDPLRILNSGVSEETLLHIGKCFSEPPPDFSVHPGLLRVLRTRAEMIQNRTSDWALGEAFAFGSLLREGVHVRLSGQDVERGTFSHRHHVLHDQKIDKRTFVPLNNLWPEQAKYTVCNSSLSEFGVLGFEVGFSSTNPNALVIWEAQFGDFANNAMCIFDQFISSGQAKWIRQSGIVCLLPHGYEGMGPEHSSARLERFLQLCNDDEEHMIPPGPTFEAQQLYDTNMIVANCTTPANFFHLLRRQVLLSFRKPLIVMTPKSLLRHPEARSPFSDYINDTSYRRVISEDGPASENPDKVERLVFCSGKLYYELKKERASRNLESKVAIARIEQLSPFPYDLVYAEAAKYANAQLVWSQEEHKNMGAWMYVRPRILTAFKMSKGIKYAGRPPSAAPATGNKYQHMREQSKVISDTLEIESPEDFKPSP</sequence>
<dbReference type="EC" id="1.2.4.2" evidence="5"/>
<dbReference type="EMBL" id="HG805850">
    <property type="protein sequence ID" value="CDW53361.1"/>
    <property type="molecule type" value="Genomic_DNA"/>
</dbReference>
<dbReference type="CDD" id="cd02016">
    <property type="entry name" value="TPP_E1_OGDC_like"/>
    <property type="match status" value="1"/>
</dbReference>
<organism evidence="19 20">
    <name type="scientific">Trichuris trichiura</name>
    <name type="common">Whipworm</name>
    <name type="synonym">Trichocephalus trichiurus</name>
    <dbReference type="NCBI Taxonomy" id="36087"/>
    <lineage>
        <taxon>Eukaryota</taxon>
        <taxon>Metazoa</taxon>
        <taxon>Ecdysozoa</taxon>
        <taxon>Nematoda</taxon>
        <taxon>Enoplea</taxon>
        <taxon>Dorylaimia</taxon>
        <taxon>Trichinellida</taxon>
        <taxon>Trichuridae</taxon>
        <taxon>Trichuris</taxon>
    </lineage>
</organism>
<evidence type="ECO:0000259" key="18">
    <source>
        <dbReference type="SMART" id="SM00861"/>
    </source>
</evidence>
<dbReference type="OrthoDB" id="413077at2759"/>
<dbReference type="FunFam" id="3.40.50.970:FF:000002">
    <property type="entry name" value="2-oxoglutarate dehydrogenase, E1 component"/>
    <property type="match status" value="1"/>
</dbReference>
<dbReference type="NCBIfam" id="TIGR00239">
    <property type="entry name" value="2oxo_dh_E1"/>
    <property type="match status" value="1"/>
</dbReference>
<name>A0A077YZY7_TRITR</name>
<evidence type="ECO:0000256" key="5">
    <source>
        <dbReference type="ARBA" id="ARBA00012280"/>
    </source>
</evidence>
<comment type="cofactor">
    <cofactor evidence="2">
        <name>thiamine diphosphate</name>
        <dbReference type="ChEBI" id="CHEBI:58937"/>
    </cofactor>
</comment>
<comment type="cofactor">
    <cofactor evidence="1">
        <name>Mg(2+)</name>
        <dbReference type="ChEBI" id="CHEBI:18420"/>
    </cofactor>
</comment>
<evidence type="ECO:0000256" key="11">
    <source>
        <dbReference type="ARBA" id="ARBA00023128"/>
    </source>
</evidence>
<evidence type="ECO:0000256" key="3">
    <source>
        <dbReference type="ARBA" id="ARBA00004305"/>
    </source>
</evidence>
<proteinExistence type="inferred from homology"/>
<dbReference type="Gene3D" id="3.40.50.11610">
    <property type="entry name" value="Multifunctional 2-oxoglutarate metabolism enzyme, C-terminal domain"/>
    <property type="match status" value="1"/>
</dbReference>
<dbReference type="PIRSF" id="PIRSF000157">
    <property type="entry name" value="Oxoglu_dh_E1"/>
    <property type="match status" value="1"/>
</dbReference>
<evidence type="ECO:0000256" key="15">
    <source>
        <dbReference type="ARBA" id="ARBA00040267"/>
    </source>
</evidence>
<comment type="subcellular location">
    <subcellularLocation>
        <location evidence="3">Mitochondrion matrix</location>
    </subcellularLocation>
</comment>
<dbReference type="Gene3D" id="3.40.50.12470">
    <property type="match status" value="1"/>
</dbReference>
<dbReference type="InterPro" id="IPR011603">
    <property type="entry name" value="2oxoglutarate_DH_E1"/>
</dbReference>
<accession>A0A077YZY7</accession>
<dbReference type="STRING" id="36087.A0A077YZY7"/>
<evidence type="ECO:0000256" key="13">
    <source>
        <dbReference type="ARBA" id="ARBA00030680"/>
    </source>
</evidence>
<dbReference type="FunFam" id="3.40.50.12470:FF:000007">
    <property type="entry name" value="2-oxoglutarate dehydrogenase e1 mitochondrial"/>
    <property type="match status" value="1"/>
</dbReference>
<dbReference type="SMART" id="SM00861">
    <property type="entry name" value="Transket_pyr"/>
    <property type="match status" value="1"/>
</dbReference>
<dbReference type="InterPro" id="IPR042179">
    <property type="entry name" value="KGD_C_sf"/>
</dbReference>
<keyword evidence="9" id="KW-0560">Oxidoreductase</keyword>
<evidence type="ECO:0000256" key="16">
    <source>
        <dbReference type="ARBA" id="ARBA00042984"/>
    </source>
</evidence>
<evidence type="ECO:0000256" key="2">
    <source>
        <dbReference type="ARBA" id="ARBA00001964"/>
    </source>
</evidence>